<evidence type="ECO:0000313" key="2">
    <source>
        <dbReference type="EMBL" id="AQS85871.1"/>
    </source>
</evidence>
<dbReference type="KEGG" id="aace:A0U92_15100"/>
<evidence type="ECO:0000256" key="1">
    <source>
        <dbReference type="SAM" id="MobiDB-lite"/>
    </source>
</evidence>
<name>A0A1U9KJ93_ACEAC</name>
<gene>
    <name evidence="2" type="ORF">A0U92_15100</name>
</gene>
<sequence length="63" mass="6903">MARRRRPESHSGMEQDAGTLAFFRSRPLGGRSPMRASRAHAEAGGFPMRAKVSGAAMAFWPRS</sequence>
<proteinExistence type="predicted"/>
<dbReference type="AlphaFoldDB" id="A0A1U9KJ93"/>
<evidence type="ECO:0000313" key="3">
    <source>
        <dbReference type="Proteomes" id="UP000188937"/>
    </source>
</evidence>
<organism evidence="2 3">
    <name type="scientific">Acetobacter aceti</name>
    <dbReference type="NCBI Taxonomy" id="435"/>
    <lineage>
        <taxon>Bacteria</taxon>
        <taxon>Pseudomonadati</taxon>
        <taxon>Pseudomonadota</taxon>
        <taxon>Alphaproteobacteria</taxon>
        <taxon>Acetobacterales</taxon>
        <taxon>Acetobacteraceae</taxon>
        <taxon>Acetobacter</taxon>
        <taxon>Acetobacter subgen. Acetobacter</taxon>
    </lineage>
</organism>
<accession>A0A1U9KJ93</accession>
<dbReference type="STRING" id="435.A0U92_15100"/>
<keyword evidence="3" id="KW-1185">Reference proteome</keyword>
<protein>
    <submittedName>
        <fullName evidence="2">Uncharacterized protein</fullName>
    </submittedName>
</protein>
<feature type="region of interest" description="Disordered" evidence="1">
    <location>
        <begin position="1"/>
        <end position="40"/>
    </location>
</feature>
<reference evidence="2 3" key="1">
    <citation type="submission" date="2016-03" db="EMBL/GenBank/DDBJ databases">
        <title>Acetic acid bacteria sequencing.</title>
        <authorList>
            <person name="Brandt J."/>
            <person name="Jakob F."/>
            <person name="Vogel R.F."/>
        </authorList>
    </citation>
    <scope>NUCLEOTIDE SEQUENCE [LARGE SCALE GENOMIC DNA]</scope>
    <source>
        <strain evidence="2 3">TMW2.1153</strain>
    </source>
</reference>
<dbReference type="EMBL" id="CP014692">
    <property type="protein sequence ID" value="AQS85871.1"/>
    <property type="molecule type" value="Genomic_DNA"/>
</dbReference>
<dbReference type="Proteomes" id="UP000188937">
    <property type="component" value="Chromosome"/>
</dbReference>